<dbReference type="Pfam" id="PF04616">
    <property type="entry name" value="Glyco_hydro_43"/>
    <property type="match status" value="1"/>
</dbReference>
<protein>
    <recommendedName>
        <fullName evidence="6">Beta-xylosidase C-terminal Concanavalin A-like domain-containing protein</fullName>
    </recommendedName>
</protein>
<dbReference type="InterPro" id="IPR051795">
    <property type="entry name" value="Glycosyl_Hydrlase_43"/>
</dbReference>
<dbReference type="OrthoDB" id="408373at2759"/>
<proteinExistence type="inferred from homology"/>
<feature type="domain" description="Beta-xylosidase C-terminal Concanavalin A-like" evidence="6">
    <location>
        <begin position="349"/>
        <end position="449"/>
    </location>
</feature>
<reference evidence="7" key="1">
    <citation type="submission" date="2022-10" db="EMBL/GenBank/DDBJ databases">
        <title>Tapping the CABI collections for fungal endophytes: first genome assemblies for Collariella, Neodidymelliopsis, Ascochyta clinopodiicola, Didymella pomorum, Didymosphaeria variabile, Neocosmospora piperis and Neocucurbitaria cava.</title>
        <authorList>
            <person name="Hill R."/>
        </authorList>
    </citation>
    <scope>NUCLEOTIDE SEQUENCE</scope>
    <source>
        <strain evidence="7">IMI 355091</strain>
    </source>
</reference>
<dbReference type="PANTHER" id="PTHR42812">
    <property type="entry name" value="BETA-XYLOSIDASE"/>
    <property type="match status" value="1"/>
</dbReference>
<dbReference type="InterPro" id="IPR023296">
    <property type="entry name" value="Glyco_hydro_beta-prop_sf"/>
</dbReference>
<evidence type="ECO:0000256" key="4">
    <source>
        <dbReference type="PIRSR" id="PIRSR606710-2"/>
    </source>
</evidence>
<accession>A0A9W9D4E8</accession>
<dbReference type="SUPFAM" id="SSF49899">
    <property type="entry name" value="Concanavalin A-like lectins/glucanases"/>
    <property type="match status" value="1"/>
</dbReference>
<organism evidence="7 8">
    <name type="scientific">Didymella pomorum</name>
    <dbReference type="NCBI Taxonomy" id="749634"/>
    <lineage>
        <taxon>Eukaryota</taxon>
        <taxon>Fungi</taxon>
        <taxon>Dikarya</taxon>
        <taxon>Ascomycota</taxon>
        <taxon>Pezizomycotina</taxon>
        <taxon>Dothideomycetes</taxon>
        <taxon>Pleosporomycetidae</taxon>
        <taxon>Pleosporales</taxon>
        <taxon>Pleosporineae</taxon>
        <taxon>Didymellaceae</taxon>
        <taxon>Didymella</taxon>
    </lineage>
</organism>
<dbReference type="EMBL" id="JAPEVA010000107">
    <property type="protein sequence ID" value="KAJ4399447.1"/>
    <property type="molecule type" value="Genomic_DNA"/>
</dbReference>
<keyword evidence="2 5" id="KW-0378">Hydrolase</keyword>
<keyword evidence="3 5" id="KW-0326">Glycosidase</keyword>
<dbReference type="Gene3D" id="2.60.120.200">
    <property type="match status" value="1"/>
</dbReference>
<dbReference type="SUPFAM" id="SSF75005">
    <property type="entry name" value="Arabinanase/levansucrase/invertase"/>
    <property type="match status" value="1"/>
</dbReference>
<dbReference type="GO" id="GO:0004553">
    <property type="term" value="F:hydrolase activity, hydrolyzing O-glycosyl compounds"/>
    <property type="evidence" value="ECO:0007669"/>
    <property type="project" value="InterPro"/>
</dbReference>
<dbReference type="Proteomes" id="UP001140510">
    <property type="component" value="Unassembled WGS sequence"/>
</dbReference>
<gene>
    <name evidence="7" type="ORF">N0V91_009456</name>
</gene>
<feature type="site" description="Important for catalytic activity, responsible for pKa modulation of the active site Glu and correct orientation of both the proton donor and substrate" evidence="4">
    <location>
        <position position="156"/>
    </location>
</feature>
<dbReference type="InterPro" id="IPR041542">
    <property type="entry name" value="GH43_C2"/>
</dbReference>
<evidence type="ECO:0000256" key="2">
    <source>
        <dbReference type="ARBA" id="ARBA00022801"/>
    </source>
</evidence>
<keyword evidence="8" id="KW-1185">Reference proteome</keyword>
<dbReference type="AlphaFoldDB" id="A0A9W9D4E8"/>
<evidence type="ECO:0000313" key="8">
    <source>
        <dbReference type="Proteomes" id="UP001140510"/>
    </source>
</evidence>
<dbReference type="GO" id="GO:0005975">
    <property type="term" value="P:carbohydrate metabolic process"/>
    <property type="evidence" value="ECO:0007669"/>
    <property type="project" value="InterPro"/>
</dbReference>
<evidence type="ECO:0000256" key="5">
    <source>
        <dbReference type="RuleBase" id="RU361187"/>
    </source>
</evidence>
<comment type="caution">
    <text evidence="7">The sequence shown here is derived from an EMBL/GenBank/DDBJ whole genome shotgun (WGS) entry which is preliminary data.</text>
</comment>
<dbReference type="Pfam" id="PF17851">
    <property type="entry name" value="GH43_C2"/>
    <property type="match status" value="1"/>
</dbReference>
<dbReference type="Gene3D" id="2.115.10.20">
    <property type="entry name" value="Glycosyl hydrolase domain, family 43"/>
    <property type="match status" value="1"/>
</dbReference>
<dbReference type="InterPro" id="IPR006710">
    <property type="entry name" value="Glyco_hydro_43"/>
</dbReference>
<dbReference type="PANTHER" id="PTHR42812:SF17">
    <property type="entry name" value="BETA-XYLOSIDASE C-TERMINAL CONCANAVALIN A-LIKE DOMAIN-CONTAINING PROTEIN-RELATED"/>
    <property type="match status" value="1"/>
</dbReference>
<evidence type="ECO:0000259" key="6">
    <source>
        <dbReference type="Pfam" id="PF17851"/>
    </source>
</evidence>
<evidence type="ECO:0000256" key="3">
    <source>
        <dbReference type="ARBA" id="ARBA00023295"/>
    </source>
</evidence>
<name>A0A9W9D4E8_9PLEO</name>
<sequence>MKTRLSVILANAALTVAKMSHMSQMRHNPALPGWHSDPSCVFVAEWDNTTFCTTSTFLLTPGLPVYGTKDNINFQLASHALSRKAQYPKFDQSLTMNDGIWAPTIRYHQGVFYIITIYRNNVLEVGKSQGLIFESKDPYSNDAWSDPVQYNAEYIDPDLFWDDDGTAYVASAGTFIQTVDLKTGTFGKARSIWNGTGNGFAEGPHIYKKDGYYYLLSAEGGSGMNHSVVMARSKAILGPYENFPKNPILTNRGSGEYFQNIGHADLFHDVSGRWWATTLTWRSGPKGKNYPMGREMTLTPVNWVFGDWPVIEPVRGLQNGWCLAASRDMPGDGPFVDEHDDVEFPPNSSIPKHFGFWRWPERGAYTISPPGHPGTLELKPSAASIIAGYKNYTAGYEVANFTLITRRQTDTLFQFSVDVSFTPELQNEETGVTVFLNQVQNISLGIVMLPRGTSNGSDTTTNSTLAPHLRFIVSGLGSEEKNVTGNIPAPNVTIVPDNWLTSAIRLIIRAESETHYALYAASSAAPWDVLDMGRAPATIVSGGDGPFTGKSATQASDPFN</sequence>
<dbReference type="InterPro" id="IPR013320">
    <property type="entry name" value="ConA-like_dom_sf"/>
</dbReference>
<evidence type="ECO:0000256" key="1">
    <source>
        <dbReference type="ARBA" id="ARBA00009865"/>
    </source>
</evidence>
<dbReference type="CDD" id="cd18833">
    <property type="entry name" value="GH43_PcXyl-like"/>
    <property type="match status" value="1"/>
</dbReference>
<evidence type="ECO:0000313" key="7">
    <source>
        <dbReference type="EMBL" id="KAJ4399447.1"/>
    </source>
</evidence>
<comment type="similarity">
    <text evidence="1 5">Belongs to the glycosyl hydrolase 43 family.</text>
</comment>